<dbReference type="PANTHER" id="PTHR30627:SF2">
    <property type="entry name" value="PEPTIDOGLYCAN D,D-TRANSPEPTIDASE MRDA"/>
    <property type="match status" value="1"/>
</dbReference>
<accession>A0A229FW62</accession>
<feature type="binding site" evidence="14">
    <location>
        <position position="378"/>
    </location>
    <ligand>
        <name>Zn(2+)</name>
        <dbReference type="ChEBI" id="CHEBI:29105"/>
    </ligand>
</feature>
<comment type="subcellular location">
    <subcellularLocation>
        <location evidence="14">Cell inner membrane</location>
        <topology evidence="14">Single-pass membrane protein</topology>
    </subcellularLocation>
    <subcellularLocation>
        <location evidence="2">Cell membrane</location>
    </subcellularLocation>
    <subcellularLocation>
        <location evidence="1">Membrane</location>
        <topology evidence="1">Single-pass membrane protein</topology>
    </subcellularLocation>
</comment>
<evidence type="ECO:0000256" key="11">
    <source>
        <dbReference type="ARBA" id="ARBA00022989"/>
    </source>
</evidence>
<dbReference type="OrthoDB" id="9789078at2"/>
<keyword evidence="8 14" id="KW-0378">Hydrolase</keyword>
<keyword evidence="11 14" id="KW-1133">Transmembrane helix</keyword>
<dbReference type="AlphaFoldDB" id="A0A229FW62"/>
<sequence length="639" mass="71167">MNRFNHSQPTVKSFQDRLSVAMIFVLICFSILLLRFVWLQVFTHHRHSLAAENNRIALIPVPANRGLIYDRNGIVIARNYSAYTLEINPSQVETNLNELLDQLSLVIDIQPKDRRNFLKLAAESKTFDSFPIRTLLSDVEVAKFTAQRFRFPGVEIRARLFRQYPYGELGSHLIGYIGRVSQKDREKLIAELDSSKSMDEDWAQRKNINLLGMPYIGKVGIEQSYEQALRGSPGFEQVEITAGGRAVRTLSTSSSTPGKNLVLAVDIKLQHLVEQMYGKRRGAFVAIEPNTGDILAFVSKPNFNPNDFVEGIDASTWKDLNDSLEKPLYNRPLKGTYSPGSTYKPFMALAALETGKRTPSQSIADPGYFILGNNTFRDDKVGGHGTVDMAKSIVDSCNTYYYHLARDMGVNPMHDFMKPLGFGQITGIDLDGEARGILPSTAWKEKAFKKSEQQKWFEGETISLGIGQGYNSFTILQLAHATANIANQGVVMKPHLVKSVENPITKDRVLTTPQESYKIDLKKENIDVVTNAMVDVNRFGTSAGAFKGASYNAAGKTGTAQVYSLNAKNYNHGATPEFLRDHALYVVFAPAENPKIAIAMIVENAGFGAAHAAPIARRALDYYLEGRWPKEVPEWKNAP</sequence>
<dbReference type="InterPro" id="IPR012338">
    <property type="entry name" value="Beta-lactam/transpept-like"/>
</dbReference>
<dbReference type="PANTHER" id="PTHR30627">
    <property type="entry name" value="PEPTIDOGLYCAN D,D-TRANSPEPTIDASE"/>
    <property type="match status" value="1"/>
</dbReference>
<dbReference type="UniPathway" id="UPA00219"/>
<comment type="caution">
    <text evidence="17">The sequence shown here is derived from an EMBL/GenBank/DDBJ whole genome shotgun (WGS) entry which is preliminary data.</text>
</comment>
<keyword evidence="9 14" id="KW-0133">Cell shape</keyword>
<dbReference type="GO" id="GO:0071555">
    <property type="term" value="P:cell wall organization"/>
    <property type="evidence" value="ECO:0007669"/>
    <property type="project" value="UniProtKB-KW"/>
</dbReference>
<dbReference type="InterPro" id="IPR050515">
    <property type="entry name" value="Beta-lactam/transpept"/>
</dbReference>
<feature type="domain" description="Penicillin-binding protein transpeptidase" evidence="15">
    <location>
        <begin position="282"/>
        <end position="620"/>
    </location>
</feature>
<dbReference type="GO" id="GO:0009002">
    <property type="term" value="F:serine-type D-Ala-D-Ala carboxypeptidase activity"/>
    <property type="evidence" value="ECO:0007669"/>
    <property type="project" value="UniProtKB-UniRule"/>
</dbReference>
<evidence type="ECO:0000256" key="7">
    <source>
        <dbReference type="ARBA" id="ARBA00022692"/>
    </source>
</evidence>
<evidence type="ECO:0000256" key="3">
    <source>
        <dbReference type="ARBA" id="ARBA00022475"/>
    </source>
</evidence>
<dbReference type="InterPro" id="IPR005311">
    <property type="entry name" value="PBP_dimer"/>
</dbReference>
<evidence type="ECO:0000259" key="15">
    <source>
        <dbReference type="Pfam" id="PF00905"/>
    </source>
</evidence>
<evidence type="ECO:0000313" key="17">
    <source>
        <dbReference type="EMBL" id="OXL15880.1"/>
    </source>
</evidence>
<dbReference type="Gene3D" id="3.90.1310.10">
    <property type="entry name" value="Penicillin-binding protein 2a (Domain 2)"/>
    <property type="match status" value="1"/>
</dbReference>
<keyword evidence="14" id="KW-0862">Zinc</keyword>
<evidence type="ECO:0000256" key="10">
    <source>
        <dbReference type="ARBA" id="ARBA00022984"/>
    </source>
</evidence>
<dbReference type="InterPro" id="IPR017790">
    <property type="entry name" value="Penicillin-binding_protein_2"/>
</dbReference>
<dbReference type="Pfam" id="PF00905">
    <property type="entry name" value="Transpeptidase"/>
    <property type="match status" value="1"/>
</dbReference>
<gene>
    <name evidence="14 17" type="primary">mrdA</name>
    <name evidence="17" type="ORF">AOC33_01925</name>
</gene>
<evidence type="ECO:0000256" key="12">
    <source>
        <dbReference type="ARBA" id="ARBA00023136"/>
    </source>
</evidence>
<keyword evidence="18" id="KW-1185">Reference proteome</keyword>
<evidence type="ECO:0000259" key="16">
    <source>
        <dbReference type="Pfam" id="PF03717"/>
    </source>
</evidence>
<evidence type="ECO:0000256" key="5">
    <source>
        <dbReference type="ARBA" id="ARBA00022645"/>
    </source>
</evidence>
<dbReference type="RefSeq" id="WP_089514917.1">
    <property type="nucleotide sequence ID" value="NZ_NJGG01000001.1"/>
</dbReference>
<feature type="binding site" evidence="14">
    <location>
        <position position="365"/>
    </location>
    <ligand>
        <name>Zn(2+)</name>
        <dbReference type="ChEBI" id="CHEBI:29105"/>
    </ligand>
</feature>
<dbReference type="InterPro" id="IPR001460">
    <property type="entry name" value="PCN-bd_Tpept"/>
</dbReference>
<protein>
    <recommendedName>
        <fullName evidence="14">Peptidoglycan D,D-transpeptidase MrdA</fullName>
        <ecNumber evidence="14">3.4.16.4</ecNumber>
    </recommendedName>
    <alternativeName>
        <fullName evidence="14">Penicillin-binding protein 2</fullName>
        <shortName evidence="14">PBP-2</shortName>
    </alternativeName>
</protein>
<keyword evidence="7 14" id="KW-0812">Transmembrane</keyword>
<feature type="active site" description="Acyl-ester intermediate" evidence="14">
    <location>
        <position position="341"/>
    </location>
</feature>
<keyword evidence="5 14" id="KW-0121">Carboxypeptidase</keyword>
<keyword evidence="3 14" id="KW-1003">Cell membrane</keyword>
<keyword evidence="10 14" id="KW-0573">Peptidoglycan synthesis</keyword>
<evidence type="ECO:0000256" key="9">
    <source>
        <dbReference type="ARBA" id="ARBA00022960"/>
    </source>
</evidence>
<comment type="pathway">
    <text evidence="14">Cell wall biogenesis; peptidoglycan biosynthesis.</text>
</comment>
<keyword evidence="6 14" id="KW-0645">Protease</keyword>
<comment type="cofactor">
    <cofactor evidence="14">
        <name>Zn(2+)</name>
        <dbReference type="ChEBI" id="CHEBI:29105"/>
    </cofactor>
    <text evidence="14">Binds one Zn(2+) ion per subunit.</text>
</comment>
<keyword evidence="12 14" id="KW-0472">Membrane</keyword>
<dbReference type="Gene3D" id="3.40.710.10">
    <property type="entry name" value="DD-peptidase/beta-lactamase superfamily"/>
    <property type="match status" value="1"/>
</dbReference>
<dbReference type="SUPFAM" id="SSF56519">
    <property type="entry name" value="Penicillin binding protein dimerisation domain"/>
    <property type="match status" value="1"/>
</dbReference>
<feature type="domain" description="Penicillin-binding protein dimerisation" evidence="16">
    <location>
        <begin position="61"/>
        <end position="250"/>
    </location>
</feature>
<dbReference type="EMBL" id="NJGG01000001">
    <property type="protein sequence ID" value="OXL15880.1"/>
    <property type="molecule type" value="Genomic_DNA"/>
</dbReference>
<evidence type="ECO:0000256" key="8">
    <source>
        <dbReference type="ARBA" id="ARBA00022801"/>
    </source>
</evidence>
<evidence type="ECO:0000256" key="2">
    <source>
        <dbReference type="ARBA" id="ARBA00004236"/>
    </source>
</evidence>
<reference evidence="17 18" key="1">
    <citation type="submission" date="2017-06" db="EMBL/GenBank/DDBJ databases">
        <title>Reclassification of a Polynucleobacter cosmopolitanus strain isolated from tropical Lake Victoria as Polynucleobacter victoriensis comb. nov.</title>
        <authorList>
            <person name="Hahn M.W."/>
        </authorList>
    </citation>
    <scope>NUCLEOTIDE SEQUENCE [LARGE SCALE GENOMIC DNA]</scope>
    <source>
        <strain evidence="17 18">MWH-MoIso2</strain>
    </source>
</reference>
<dbReference type="GO" id="GO:0009252">
    <property type="term" value="P:peptidoglycan biosynthetic process"/>
    <property type="evidence" value="ECO:0007669"/>
    <property type="project" value="UniProtKB-UniRule"/>
</dbReference>
<dbReference type="GO" id="GO:0006508">
    <property type="term" value="P:proteolysis"/>
    <property type="evidence" value="ECO:0007669"/>
    <property type="project" value="UniProtKB-KW"/>
</dbReference>
<feature type="binding site" evidence="14">
    <location>
        <position position="397"/>
    </location>
    <ligand>
        <name>Zn(2+)</name>
        <dbReference type="ChEBI" id="CHEBI:29105"/>
    </ligand>
</feature>
<dbReference type="InterPro" id="IPR036138">
    <property type="entry name" value="PBP_dimer_sf"/>
</dbReference>
<dbReference type="EC" id="3.4.16.4" evidence="14"/>
<comment type="similarity">
    <text evidence="14">Belongs to the transpeptidase family. MrdA subfamily.</text>
</comment>
<evidence type="ECO:0000313" key="18">
    <source>
        <dbReference type="Proteomes" id="UP000215188"/>
    </source>
</evidence>
<dbReference type="NCBIfam" id="TIGR03423">
    <property type="entry name" value="pbp2_mrdA"/>
    <property type="match status" value="1"/>
</dbReference>
<dbReference type="Pfam" id="PF03717">
    <property type="entry name" value="PBP_dimer"/>
    <property type="match status" value="1"/>
</dbReference>
<evidence type="ECO:0000256" key="6">
    <source>
        <dbReference type="ARBA" id="ARBA00022670"/>
    </source>
</evidence>
<feature type="binding site" evidence="14">
    <location>
        <position position="384"/>
    </location>
    <ligand>
        <name>Zn(2+)</name>
        <dbReference type="ChEBI" id="CHEBI:29105"/>
    </ligand>
</feature>
<keyword evidence="4 14" id="KW-0997">Cell inner membrane</keyword>
<dbReference type="Proteomes" id="UP000215188">
    <property type="component" value="Unassembled WGS sequence"/>
</dbReference>
<name>A0A229FW62_9BURK</name>
<comment type="function">
    <text evidence="14">Catalyzes cross-linking of the peptidoglycan cell wall.</text>
</comment>
<evidence type="ECO:0000256" key="14">
    <source>
        <dbReference type="HAMAP-Rule" id="MF_02081"/>
    </source>
</evidence>
<organism evidence="17 18">
    <name type="scientific">Polynucleobacter cosmopolitanus</name>
    <dbReference type="NCBI Taxonomy" id="351345"/>
    <lineage>
        <taxon>Bacteria</taxon>
        <taxon>Pseudomonadati</taxon>
        <taxon>Pseudomonadota</taxon>
        <taxon>Betaproteobacteria</taxon>
        <taxon>Burkholderiales</taxon>
        <taxon>Burkholderiaceae</taxon>
        <taxon>Polynucleobacter</taxon>
    </lineage>
</organism>
<evidence type="ECO:0000256" key="4">
    <source>
        <dbReference type="ARBA" id="ARBA00022519"/>
    </source>
</evidence>
<dbReference type="SUPFAM" id="SSF56601">
    <property type="entry name" value="beta-lactamase/transpeptidase-like"/>
    <property type="match status" value="1"/>
</dbReference>
<dbReference type="GO" id="GO:0008360">
    <property type="term" value="P:regulation of cell shape"/>
    <property type="evidence" value="ECO:0007669"/>
    <property type="project" value="UniProtKB-KW"/>
</dbReference>
<feature type="transmembrane region" description="Helical" evidence="14">
    <location>
        <begin position="20"/>
        <end position="38"/>
    </location>
</feature>
<dbReference type="HAMAP" id="MF_02081">
    <property type="entry name" value="MrdA_transpept"/>
    <property type="match status" value="1"/>
</dbReference>
<proteinExistence type="inferred from homology"/>
<dbReference type="GO" id="GO:0005886">
    <property type="term" value="C:plasma membrane"/>
    <property type="evidence" value="ECO:0007669"/>
    <property type="project" value="UniProtKB-SubCell"/>
</dbReference>
<evidence type="ECO:0000256" key="13">
    <source>
        <dbReference type="ARBA" id="ARBA00023316"/>
    </source>
</evidence>
<dbReference type="GO" id="GO:0008658">
    <property type="term" value="F:penicillin binding"/>
    <property type="evidence" value="ECO:0007669"/>
    <property type="project" value="InterPro"/>
</dbReference>
<dbReference type="GO" id="GO:0071972">
    <property type="term" value="F:peptidoglycan L,D-transpeptidase activity"/>
    <property type="evidence" value="ECO:0007669"/>
    <property type="project" value="TreeGrafter"/>
</dbReference>
<evidence type="ECO:0000256" key="1">
    <source>
        <dbReference type="ARBA" id="ARBA00004167"/>
    </source>
</evidence>
<keyword evidence="14" id="KW-0479">Metal-binding</keyword>
<keyword evidence="13 14" id="KW-0961">Cell wall biogenesis/degradation</keyword>
<comment type="catalytic activity">
    <reaction evidence="14">
        <text>Preferential cleavage: (Ac)2-L-Lys-D-Ala-|-D-Ala. Also transpeptidation of peptidyl-alanyl moieties that are N-acyl substituents of D-alanine.</text>
        <dbReference type="EC" id="3.4.16.4"/>
    </reaction>
</comment>
<dbReference type="GO" id="GO:0008270">
    <property type="term" value="F:zinc ion binding"/>
    <property type="evidence" value="ECO:0007669"/>
    <property type="project" value="UniProtKB-UniRule"/>
</dbReference>